<evidence type="ECO:0000256" key="7">
    <source>
        <dbReference type="ARBA" id="ARBA00022801"/>
    </source>
</evidence>
<gene>
    <name evidence="18" type="ORF">E1269_31410</name>
</gene>
<evidence type="ECO:0000256" key="9">
    <source>
        <dbReference type="ARBA" id="ARBA00023125"/>
    </source>
</evidence>
<dbReference type="Pfam" id="PF06827">
    <property type="entry name" value="zf-FPG_IleRS"/>
    <property type="match status" value="1"/>
</dbReference>
<dbReference type="GO" id="GO:0034039">
    <property type="term" value="F:8-oxo-7,8-dihydroguanine DNA N-glycosylase activity"/>
    <property type="evidence" value="ECO:0007669"/>
    <property type="project" value="TreeGrafter"/>
</dbReference>
<name>A0A4R5C8Q9_9ACTN</name>
<keyword evidence="9" id="KW-0238">DNA-binding</keyword>
<dbReference type="GO" id="GO:0003684">
    <property type="term" value="F:damaged DNA binding"/>
    <property type="evidence" value="ECO:0007669"/>
    <property type="project" value="InterPro"/>
</dbReference>
<evidence type="ECO:0000256" key="12">
    <source>
        <dbReference type="ARBA" id="ARBA00023268"/>
    </source>
</evidence>
<feature type="domain" description="Formamidopyrimidine-DNA glycosylase catalytic" evidence="17">
    <location>
        <begin position="2"/>
        <end position="120"/>
    </location>
</feature>
<keyword evidence="12" id="KW-0511">Multifunctional enzyme</keyword>
<evidence type="ECO:0000259" key="17">
    <source>
        <dbReference type="PROSITE" id="PS51068"/>
    </source>
</evidence>
<evidence type="ECO:0000256" key="1">
    <source>
        <dbReference type="ARBA" id="ARBA00001668"/>
    </source>
</evidence>
<dbReference type="Pfam" id="PF06831">
    <property type="entry name" value="H2TH"/>
    <property type="match status" value="1"/>
</dbReference>
<dbReference type="PANTHER" id="PTHR22993">
    <property type="entry name" value="FORMAMIDOPYRIMIDINE-DNA GLYCOSYLASE"/>
    <property type="match status" value="1"/>
</dbReference>
<evidence type="ECO:0000256" key="13">
    <source>
        <dbReference type="ARBA" id="ARBA00023295"/>
    </source>
</evidence>
<evidence type="ECO:0000256" key="10">
    <source>
        <dbReference type="ARBA" id="ARBA00023204"/>
    </source>
</evidence>
<dbReference type="InterPro" id="IPR015887">
    <property type="entry name" value="DNA_glyclase_Znf_dom_DNA_BS"/>
</dbReference>
<dbReference type="PROSITE" id="PS01242">
    <property type="entry name" value="ZF_FPG_1"/>
    <property type="match status" value="1"/>
</dbReference>
<protein>
    <submittedName>
        <fullName evidence="18">Fpg/Nei family DNA glycosylase</fullName>
    </submittedName>
</protein>
<dbReference type="PANTHER" id="PTHR22993:SF9">
    <property type="entry name" value="FORMAMIDOPYRIMIDINE-DNA GLYCOSYLASE"/>
    <property type="match status" value="1"/>
</dbReference>
<dbReference type="InParanoid" id="A0A4R5C8Q9"/>
<keyword evidence="10" id="KW-0234">DNA repair</keyword>
<dbReference type="Proteomes" id="UP000294739">
    <property type="component" value="Unassembled WGS sequence"/>
</dbReference>
<keyword evidence="19" id="KW-1185">Reference proteome</keyword>
<dbReference type="AlphaFoldDB" id="A0A4R5C8Q9"/>
<keyword evidence="8" id="KW-0862">Zinc</keyword>
<comment type="caution">
    <text evidence="18">The sequence shown here is derived from an EMBL/GenBank/DDBJ whole genome shotgun (WGS) entry which is preliminary data.</text>
</comment>
<dbReference type="PROSITE" id="PS51066">
    <property type="entry name" value="ZF_FPG_2"/>
    <property type="match status" value="1"/>
</dbReference>
<dbReference type="InterPro" id="IPR015886">
    <property type="entry name" value="H2TH_FPG"/>
</dbReference>
<evidence type="ECO:0000259" key="16">
    <source>
        <dbReference type="PROSITE" id="PS51066"/>
    </source>
</evidence>
<dbReference type="GO" id="GO:0008270">
    <property type="term" value="F:zinc ion binding"/>
    <property type="evidence" value="ECO:0007669"/>
    <property type="project" value="UniProtKB-KW"/>
</dbReference>
<dbReference type="GO" id="GO:0140078">
    <property type="term" value="F:class I DNA-(apurinic or apyrimidinic site) endonuclease activity"/>
    <property type="evidence" value="ECO:0007669"/>
    <property type="project" value="UniProtKB-EC"/>
</dbReference>
<organism evidence="18 19">
    <name type="scientific">Jiangella asiatica</name>
    <dbReference type="NCBI Taxonomy" id="2530372"/>
    <lineage>
        <taxon>Bacteria</taxon>
        <taxon>Bacillati</taxon>
        <taxon>Actinomycetota</taxon>
        <taxon>Actinomycetes</taxon>
        <taxon>Jiangellales</taxon>
        <taxon>Jiangellaceae</taxon>
        <taxon>Jiangella</taxon>
    </lineage>
</organism>
<dbReference type="InterPro" id="IPR012319">
    <property type="entry name" value="FPG_cat"/>
</dbReference>
<dbReference type="RefSeq" id="WP_131902094.1">
    <property type="nucleotide sequence ID" value="NZ_SMKZ01000096.1"/>
</dbReference>
<evidence type="ECO:0000256" key="11">
    <source>
        <dbReference type="ARBA" id="ARBA00023239"/>
    </source>
</evidence>
<reference evidence="18 19" key="1">
    <citation type="submission" date="2019-03" db="EMBL/GenBank/DDBJ databases">
        <title>Draft genome sequences of novel Actinobacteria.</title>
        <authorList>
            <person name="Sahin N."/>
            <person name="Ay H."/>
            <person name="Saygin H."/>
        </authorList>
    </citation>
    <scope>NUCLEOTIDE SEQUENCE [LARGE SCALE GENOMIC DNA]</scope>
    <source>
        <strain evidence="18 19">5K138</strain>
    </source>
</reference>
<dbReference type="CDD" id="cd08773">
    <property type="entry name" value="FpgNei_N"/>
    <property type="match status" value="1"/>
</dbReference>
<comment type="catalytic activity">
    <reaction evidence="14">
        <text>2'-deoxyribonucleotide-(2'-deoxyribose 5'-phosphate)-2'-deoxyribonucleotide-DNA = a 3'-end 2'-deoxyribonucleotide-(2,3-dehydro-2,3-deoxyribose 5'-phosphate)-DNA + a 5'-end 5'-phospho-2'-deoxyribonucleoside-DNA + H(+)</text>
        <dbReference type="Rhea" id="RHEA:66592"/>
        <dbReference type="Rhea" id="RHEA-COMP:13180"/>
        <dbReference type="Rhea" id="RHEA-COMP:16897"/>
        <dbReference type="Rhea" id="RHEA-COMP:17067"/>
        <dbReference type="ChEBI" id="CHEBI:15378"/>
        <dbReference type="ChEBI" id="CHEBI:136412"/>
        <dbReference type="ChEBI" id="CHEBI:157695"/>
        <dbReference type="ChEBI" id="CHEBI:167181"/>
        <dbReference type="EC" id="4.2.99.18"/>
    </reaction>
</comment>
<feature type="domain" description="FPG-type" evidence="16">
    <location>
        <begin position="232"/>
        <end position="265"/>
    </location>
</feature>
<dbReference type="SUPFAM" id="SSF46946">
    <property type="entry name" value="S13-like H2TH domain"/>
    <property type="match status" value="1"/>
</dbReference>
<dbReference type="Gene3D" id="1.10.8.50">
    <property type="match status" value="1"/>
</dbReference>
<keyword evidence="7" id="KW-0378">Hydrolase</keyword>
<dbReference type="PROSITE" id="PS51068">
    <property type="entry name" value="FPG_CAT"/>
    <property type="match status" value="1"/>
</dbReference>
<dbReference type="InterPro" id="IPR000214">
    <property type="entry name" value="Znf_DNA_glyclase/AP_lyase"/>
</dbReference>
<dbReference type="InterPro" id="IPR010979">
    <property type="entry name" value="Ribosomal_uS13-like_H2TH"/>
</dbReference>
<dbReference type="EMBL" id="SMKZ01000096">
    <property type="protein sequence ID" value="TDD95169.1"/>
    <property type="molecule type" value="Genomic_DNA"/>
</dbReference>
<keyword evidence="4" id="KW-0479">Metal-binding</keyword>
<dbReference type="InterPro" id="IPR010663">
    <property type="entry name" value="Znf_FPG/IleRS"/>
</dbReference>
<accession>A0A4R5C8Q9</accession>
<evidence type="ECO:0000256" key="6">
    <source>
        <dbReference type="ARBA" id="ARBA00022771"/>
    </source>
</evidence>
<comment type="catalytic activity">
    <reaction evidence="1">
        <text>Hydrolysis of DNA containing ring-opened 7-methylguanine residues, releasing 2,6-diamino-4-hydroxy-5-(N-methyl)formamidopyrimidine.</text>
        <dbReference type="EC" id="3.2.2.23"/>
    </reaction>
</comment>
<keyword evidence="5" id="KW-0227">DNA damage</keyword>
<dbReference type="OrthoDB" id="9800855at2"/>
<dbReference type="Gene3D" id="3.20.190.10">
    <property type="entry name" value="MutM-like, N-terminal"/>
    <property type="match status" value="1"/>
</dbReference>
<evidence type="ECO:0000256" key="14">
    <source>
        <dbReference type="ARBA" id="ARBA00044632"/>
    </source>
</evidence>
<keyword evidence="13" id="KW-0326">Glycosidase</keyword>
<sequence>MPELPDVEGFRRVLDKAAGHRIERVDVLDPGVLRDVSTEVLRDALTDRALATPRRHGKWLIGPVRTGRRHRRAEPSVVFHFGMTGSLSWVTGDDEGHRHDRVVIVTDSGELRYRDLRKLHGIRLPPDDDHLADVLEGLGPDAADLGEDEFGMRLGAIRRRLKPALMDQSVVAGLGNLLADEVLWRARIHPRRRTEDLTDAELDRLHRHLRRVLTRSMRAGRVPGRDTWLTGHRDDRDGICPRCGTSLRRARVGGRSTVWCPNCQPD</sequence>
<keyword evidence="11" id="KW-0456">Lyase</keyword>
<evidence type="ECO:0000313" key="19">
    <source>
        <dbReference type="Proteomes" id="UP000294739"/>
    </source>
</evidence>
<evidence type="ECO:0000256" key="5">
    <source>
        <dbReference type="ARBA" id="ARBA00022763"/>
    </source>
</evidence>
<keyword evidence="6 15" id="KW-0863">Zinc-finger</keyword>
<evidence type="ECO:0000256" key="4">
    <source>
        <dbReference type="ARBA" id="ARBA00022723"/>
    </source>
</evidence>
<evidence type="ECO:0000256" key="15">
    <source>
        <dbReference type="PROSITE-ProRule" id="PRU00391"/>
    </source>
</evidence>
<dbReference type="Pfam" id="PF01149">
    <property type="entry name" value="Fapy_DNA_glyco"/>
    <property type="match status" value="1"/>
</dbReference>
<evidence type="ECO:0000256" key="3">
    <source>
        <dbReference type="ARBA" id="ARBA00009409"/>
    </source>
</evidence>
<evidence type="ECO:0000256" key="8">
    <source>
        <dbReference type="ARBA" id="ARBA00022833"/>
    </source>
</evidence>
<proteinExistence type="inferred from homology"/>
<dbReference type="SMART" id="SM00898">
    <property type="entry name" value="Fapy_DNA_glyco"/>
    <property type="match status" value="1"/>
</dbReference>
<comment type="cofactor">
    <cofactor evidence="2">
        <name>Zn(2+)</name>
        <dbReference type="ChEBI" id="CHEBI:29105"/>
    </cofactor>
</comment>
<dbReference type="SUPFAM" id="SSF81624">
    <property type="entry name" value="N-terminal domain of MutM-like DNA repair proteins"/>
    <property type="match status" value="1"/>
</dbReference>
<dbReference type="GO" id="GO:0006284">
    <property type="term" value="P:base-excision repair"/>
    <property type="evidence" value="ECO:0007669"/>
    <property type="project" value="InterPro"/>
</dbReference>
<dbReference type="SUPFAM" id="SSF57716">
    <property type="entry name" value="Glucocorticoid receptor-like (DNA-binding domain)"/>
    <property type="match status" value="1"/>
</dbReference>
<comment type="similarity">
    <text evidence="3">Belongs to the FPG family.</text>
</comment>
<evidence type="ECO:0000313" key="18">
    <source>
        <dbReference type="EMBL" id="TDD95169.1"/>
    </source>
</evidence>
<evidence type="ECO:0000256" key="2">
    <source>
        <dbReference type="ARBA" id="ARBA00001947"/>
    </source>
</evidence>
<dbReference type="InterPro" id="IPR035937">
    <property type="entry name" value="FPG_N"/>
</dbReference>
<dbReference type="SMART" id="SM01232">
    <property type="entry name" value="H2TH"/>
    <property type="match status" value="1"/>
</dbReference>